<dbReference type="SUPFAM" id="SSF74650">
    <property type="entry name" value="Galactose mutarotase-like"/>
    <property type="match status" value="1"/>
</dbReference>
<evidence type="ECO:0000259" key="4">
    <source>
        <dbReference type="PROSITE" id="PS51820"/>
    </source>
</evidence>
<feature type="signal peptide" evidence="3">
    <location>
        <begin position="1"/>
        <end position="21"/>
    </location>
</feature>
<keyword evidence="3" id="KW-0732">Signal</keyword>
<comment type="similarity">
    <text evidence="1 2">Belongs to the glycosyl hydrolase 31 family.</text>
</comment>
<proteinExistence type="inferred from homology"/>
<dbReference type="InterPro" id="IPR013780">
    <property type="entry name" value="Glyco_hydro_b"/>
</dbReference>
<evidence type="ECO:0000256" key="2">
    <source>
        <dbReference type="RuleBase" id="RU361185"/>
    </source>
</evidence>
<name>A0ABW6AW70_9SPHI</name>
<evidence type="ECO:0000256" key="3">
    <source>
        <dbReference type="SAM" id="SignalP"/>
    </source>
</evidence>
<dbReference type="SMART" id="SM00758">
    <property type="entry name" value="PA14"/>
    <property type="match status" value="1"/>
</dbReference>
<dbReference type="CDD" id="cd06591">
    <property type="entry name" value="GH31_xylosidase_XylS"/>
    <property type="match status" value="1"/>
</dbReference>
<protein>
    <submittedName>
        <fullName evidence="5">TIM-barrel domain-containing protein</fullName>
    </submittedName>
</protein>
<accession>A0ABW6AW70</accession>
<dbReference type="Gene3D" id="2.60.120.380">
    <property type="match status" value="1"/>
</dbReference>
<gene>
    <name evidence="5" type="ORF">ACFS6J_01360</name>
</gene>
<evidence type="ECO:0000256" key="1">
    <source>
        <dbReference type="ARBA" id="ARBA00007806"/>
    </source>
</evidence>
<dbReference type="InterPro" id="IPR011658">
    <property type="entry name" value="PA14_dom"/>
</dbReference>
<dbReference type="EMBL" id="JBHUPA010000001">
    <property type="protein sequence ID" value="MFD2960414.1"/>
    <property type="molecule type" value="Genomic_DNA"/>
</dbReference>
<feature type="chain" id="PRO_5045183448" evidence="3">
    <location>
        <begin position="22"/>
        <end position="952"/>
    </location>
</feature>
<dbReference type="SUPFAM" id="SSF56988">
    <property type="entry name" value="Anthrax protective antigen"/>
    <property type="match status" value="1"/>
</dbReference>
<dbReference type="InterPro" id="IPR011013">
    <property type="entry name" value="Gal_mutarotase_sf_dom"/>
</dbReference>
<organism evidence="5 6">
    <name type="scientific">Olivibacter jilunii</name>
    <dbReference type="NCBI Taxonomy" id="985016"/>
    <lineage>
        <taxon>Bacteria</taxon>
        <taxon>Pseudomonadati</taxon>
        <taxon>Bacteroidota</taxon>
        <taxon>Sphingobacteriia</taxon>
        <taxon>Sphingobacteriales</taxon>
        <taxon>Sphingobacteriaceae</taxon>
        <taxon>Olivibacter</taxon>
    </lineage>
</organism>
<dbReference type="InterPro" id="IPR037524">
    <property type="entry name" value="PA14/GLEYA"/>
</dbReference>
<dbReference type="PANTHER" id="PTHR43863:SF2">
    <property type="entry name" value="MALTASE-GLUCOAMYLASE"/>
    <property type="match status" value="1"/>
</dbReference>
<dbReference type="Pfam" id="PF01055">
    <property type="entry name" value="Glyco_hydro_31_2nd"/>
    <property type="match status" value="1"/>
</dbReference>
<dbReference type="InterPro" id="IPR048395">
    <property type="entry name" value="Glyco_hydro_31_C"/>
</dbReference>
<sequence length="952" mass="108826">MPKLPTLFALLCCSLPLLVNAQKADYRKTENGISLTFRNAPGTIDQNLAIEFIRDSIVHIRSTPLNNSVKQSAQLSITDTLQSKSTPHAIEETGNTIHLKNKVLQLSISLLTGQIAFLNPNGDTILYEMPRNAQAFTPGVANGDVFYKIKQDFKISEDEGLYGLGQHQNGIMNYQGKQVTLLQYNTDVAVPMLLSTKNYGLLWNNYAITKVGDTRELLPLSSLALYAKDGQQGWLTASYVNKENEKEVFTTRAESDIDYNDLSDLYKFPQGIDLSKCLVRYEGHFSSPLTGKQRLHFKYAGYIKVWIDGKLLQDRWRESWNAGSFELEFATEANEKHAIQIDWKPEGAQSYLGINWQRPIPQAGRRIFGFDSEAGDGIDYYFIKGSNMDHVISGYRTLTGKAPVMPKWVFGYWQSRERYKTQAEILEVAKEFRRRRIPIDNLVLDWSYWPEKDWGGQNFDAARFPDATGMISQLHKDHFKLMISVWPKFNQEATTYSQFMENGWLYRRNIADGRKDWIGKGYTSTFYDPFNAEARRGFWDLLNKKLYQKGVDAFWMDASEPDIHSNISVQERKDVFQPSIGSSTRYYNAFPLQNAKGIYEGQRAEDPNKRIFMLTRSGFSGQQRYAAATWSGDIASTWNDMKDQIAAGVNFSMSGLPYWTMDVGGFLVEKRYYQPQAADQEEWRELNSRWHQFGAFTPIFRAHGQFPFREPFNIAPEGHPAYNSMVYYIRLRYRLLPYLYSLACKTYHDDYSILRGLAMDFTGDTKTYNINDQFMLGPSLLVNPVTRKGANSRTLYLPTGTSWYNFYTGEQVQGGQQIDAPAPFERIPVFVKAGSILPLGPSLQYTDEKNDQATTLYVFEGGNGDFTLYEDDGLTYNYEKGGFNYIQIEYDDQTKTVTFSKRTGNYTAAPKSRMFNIVFVSKQRPSGIDSQAKPNTSVSYKGNSIKVKLTNN</sequence>
<dbReference type="Proteomes" id="UP001597560">
    <property type="component" value="Unassembled WGS sequence"/>
</dbReference>
<dbReference type="CDD" id="cd14752">
    <property type="entry name" value="GH31_N"/>
    <property type="match status" value="1"/>
</dbReference>
<keyword evidence="2" id="KW-0378">Hydrolase</keyword>
<dbReference type="PANTHER" id="PTHR43863">
    <property type="entry name" value="HYDROLASE, PUTATIVE (AFU_ORTHOLOGUE AFUA_1G03140)-RELATED"/>
    <property type="match status" value="1"/>
</dbReference>
<keyword evidence="6" id="KW-1185">Reference proteome</keyword>
<comment type="caution">
    <text evidence="5">The sequence shown here is derived from an EMBL/GenBank/DDBJ whole genome shotgun (WGS) entry which is preliminary data.</text>
</comment>
<dbReference type="InterPro" id="IPR017853">
    <property type="entry name" value="GH"/>
</dbReference>
<dbReference type="RefSeq" id="WP_377608757.1">
    <property type="nucleotide sequence ID" value="NZ_JAHVDN010000001.1"/>
</dbReference>
<evidence type="ECO:0000313" key="6">
    <source>
        <dbReference type="Proteomes" id="UP001597560"/>
    </source>
</evidence>
<dbReference type="PROSITE" id="PS51820">
    <property type="entry name" value="PA14"/>
    <property type="match status" value="1"/>
</dbReference>
<dbReference type="InterPro" id="IPR051816">
    <property type="entry name" value="Glycosyl_Hydrolase_31"/>
</dbReference>
<feature type="domain" description="PA14" evidence="4">
    <location>
        <begin position="229"/>
        <end position="375"/>
    </location>
</feature>
<keyword evidence="2" id="KW-0326">Glycosidase</keyword>
<dbReference type="Pfam" id="PF13802">
    <property type="entry name" value="Gal_mutarotas_2"/>
    <property type="match status" value="1"/>
</dbReference>
<reference evidence="6" key="1">
    <citation type="journal article" date="2019" name="Int. J. Syst. Evol. Microbiol.">
        <title>The Global Catalogue of Microorganisms (GCM) 10K type strain sequencing project: providing services to taxonomists for standard genome sequencing and annotation.</title>
        <authorList>
            <consortium name="The Broad Institute Genomics Platform"/>
            <consortium name="The Broad Institute Genome Sequencing Center for Infectious Disease"/>
            <person name="Wu L."/>
            <person name="Ma J."/>
        </authorList>
    </citation>
    <scope>NUCLEOTIDE SEQUENCE [LARGE SCALE GENOMIC DNA]</scope>
    <source>
        <strain evidence="6">KCTC 23098</strain>
    </source>
</reference>
<dbReference type="Gene3D" id="3.20.20.80">
    <property type="entry name" value="Glycosidases"/>
    <property type="match status" value="1"/>
</dbReference>
<dbReference type="InterPro" id="IPR033403">
    <property type="entry name" value="DUF5110"/>
</dbReference>
<dbReference type="InterPro" id="IPR025887">
    <property type="entry name" value="Glyco_hydro_31_N_dom"/>
</dbReference>
<dbReference type="SUPFAM" id="SSF51011">
    <property type="entry name" value="Glycosyl hydrolase domain"/>
    <property type="match status" value="1"/>
</dbReference>
<dbReference type="Gene3D" id="2.60.40.1180">
    <property type="entry name" value="Golgi alpha-mannosidase II"/>
    <property type="match status" value="2"/>
</dbReference>
<dbReference type="Pfam" id="PF07691">
    <property type="entry name" value="PA14"/>
    <property type="match status" value="1"/>
</dbReference>
<dbReference type="Gene3D" id="2.60.40.1760">
    <property type="entry name" value="glycosyl hydrolase (family 31)"/>
    <property type="match status" value="1"/>
</dbReference>
<dbReference type="Pfam" id="PF21365">
    <property type="entry name" value="Glyco_hydro_31_3rd"/>
    <property type="match status" value="1"/>
</dbReference>
<evidence type="ECO:0000313" key="5">
    <source>
        <dbReference type="EMBL" id="MFD2960414.1"/>
    </source>
</evidence>
<dbReference type="Pfam" id="PF17137">
    <property type="entry name" value="DUF5110"/>
    <property type="match status" value="1"/>
</dbReference>
<dbReference type="SUPFAM" id="SSF51445">
    <property type="entry name" value="(Trans)glycosidases"/>
    <property type="match status" value="1"/>
</dbReference>
<dbReference type="InterPro" id="IPR000322">
    <property type="entry name" value="Glyco_hydro_31_TIM"/>
</dbReference>